<dbReference type="EMBL" id="ATFQ01000022">
    <property type="protein sequence ID" value="EPQ22782.1"/>
    <property type="molecule type" value="Genomic_DNA"/>
</dbReference>
<protein>
    <recommendedName>
        <fullName evidence="4">Transmembrane protein</fullName>
    </recommendedName>
</protein>
<evidence type="ECO:0000313" key="3">
    <source>
        <dbReference type="Proteomes" id="UP000014969"/>
    </source>
</evidence>
<gene>
    <name evidence="2" type="ORF">J108_12430</name>
</gene>
<accession>A0A829HTB9</accession>
<proteinExistence type="predicted"/>
<keyword evidence="1" id="KW-0812">Transmembrane</keyword>
<dbReference type="AlphaFoldDB" id="A0A829HTB9"/>
<name>A0A829HTB9_9MYCO</name>
<dbReference type="Proteomes" id="UP000014969">
    <property type="component" value="Unassembled WGS sequence"/>
</dbReference>
<feature type="transmembrane region" description="Helical" evidence="1">
    <location>
        <begin position="165"/>
        <end position="188"/>
    </location>
</feature>
<dbReference type="NCBIfam" id="NF041646">
    <property type="entry name" value="VC0807_fam"/>
    <property type="match status" value="1"/>
</dbReference>
<sequence>MGSHVPVESETPASEGVDAPTSLREYVKTTAINTLPPLVAYYALRAFEVTPYLALAGAIITAVVQGILNMVIKRKFQPVNGLVIVAAACSLTVAFTTKNPRIVQVTELIPVSMIVWSLVVSALLRKPASKKFASAISPKLAEGALPGRGWTERDVADWHALHTRICLWLGLLCGMFPVLAVFLIFTLSVDVSQLLIVAIGPTLLIVSVASAVTLLQRFVRRSDQSAAERSAVLGSGAQNPVRAG</sequence>
<organism evidence="2 3">
    <name type="scientific">Mycobacteroides abscessus subsp. bolletii CRM-0020</name>
    <dbReference type="NCBI Taxonomy" id="1306401"/>
    <lineage>
        <taxon>Bacteria</taxon>
        <taxon>Bacillati</taxon>
        <taxon>Actinomycetota</taxon>
        <taxon>Actinomycetes</taxon>
        <taxon>Mycobacteriales</taxon>
        <taxon>Mycobacteriaceae</taxon>
        <taxon>Mycobacteroides</taxon>
        <taxon>Mycobacteroides abscessus</taxon>
    </lineage>
</organism>
<evidence type="ECO:0000256" key="1">
    <source>
        <dbReference type="SAM" id="Phobius"/>
    </source>
</evidence>
<keyword evidence="1" id="KW-0472">Membrane</keyword>
<feature type="transmembrane region" description="Helical" evidence="1">
    <location>
        <begin position="52"/>
        <end position="72"/>
    </location>
</feature>
<evidence type="ECO:0008006" key="4">
    <source>
        <dbReference type="Google" id="ProtNLM"/>
    </source>
</evidence>
<reference evidence="2 3" key="1">
    <citation type="journal article" date="2013" name="Genome Announc.">
        <title>Genome Sequence of an Epidemic Isolate of Mycobacterium abscessus subsp. bolletii from Rio de Janeiro, Brazil.</title>
        <authorList>
            <person name="Davidson R.M."/>
            <person name="Reynolds P.R."/>
            <person name="Farias-Hesson E."/>
            <person name="Duarte R.S."/>
            <person name="Jackson M."/>
            <person name="Strong M."/>
        </authorList>
    </citation>
    <scope>NUCLEOTIDE SEQUENCE [LARGE SCALE GENOMIC DNA]</scope>
    <source>
        <strain evidence="2 3">CRM-0020</strain>
    </source>
</reference>
<comment type="caution">
    <text evidence="2">The sequence shown here is derived from an EMBL/GenBank/DDBJ whole genome shotgun (WGS) entry which is preliminary data.</text>
</comment>
<keyword evidence="1" id="KW-1133">Transmembrane helix</keyword>
<feature type="transmembrane region" description="Helical" evidence="1">
    <location>
        <begin position="102"/>
        <end position="124"/>
    </location>
</feature>
<feature type="transmembrane region" description="Helical" evidence="1">
    <location>
        <begin position="194"/>
        <end position="215"/>
    </location>
</feature>
<evidence type="ECO:0000313" key="2">
    <source>
        <dbReference type="EMBL" id="EPQ22782.1"/>
    </source>
</evidence>
<dbReference type="RefSeq" id="WP_005116687.1">
    <property type="nucleotide sequence ID" value="NZ_ATFQ01000022.1"/>
</dbReference>
<feature type="transmembrane region" description="Helical" evidence="1">
    <location>
        <begin position="79"/>
        <end position="96"/>
    </location>
</feature>